<comment type="caution">
    <text evidence="1">The sequence shown here is derived from an EMBL/GenBank/DDBJ whole genome shotgun (WGS) entry which is preliminary data.</text>
</comment>
<dbReference type="Proteomes" id="UP000216033">
    <property type="component" value="Unassembled WGS sequence"/>
</dbReference>
<dbReference type="InterPro" id="IPR043019">
    <property type="entry name" value="GrlR_sf"/>
</dbReference>
<organism evidence="1 2">
    <name type="scientific">Acetobacter syzygii</name>
    <dbReference type="NCBI Taxonomy" id="146476"/>
    <lineage>
        <taxon>Bacteria</taxon>
        <taxon>Pseudomonadati</taxon>
        <taxon>Pseudomonadota</taxon>
        <taxon>Alphaproteobacteria</taxon>
        <taxon>Acetobacterales</taxon>
        <taxon>Acetobacteraceae</taxon>
        <taxon>Acetobacter</taxon>
    </lineage>
</organism>
<protein>
    <recommendedName>
        <fullName evidence="3">T3SS negative regulator,GrlR</fullName>
    </recommendedName>
</protein>
<evidence type="ECO:0000313" key="1">
    <source>
        <dbReference type="EMBL" id="PAL19944.1"/>
    </source>
</evidence>
<evidence type="ECO:0008006" key="3">
    <source>
        <dbReference type="Google" id="ProtNLM"/>
    </source>
</evidence>
<proteinExistence type="predicted"/>
<dbReference type="EMBL" id="NDFP01000037">
    <property type="protein sequence ID" value="PAL19944.1"/>
    <property type="molecule type" value="Genomic_DNA"/>
</dbReference>
<gene>
    <name evidence="1" type="ORF">B9K05_13730</name>
</gene>
<sequence length="111" mass="11815">MHMEDGLYAVNFSTANDSGSGVFYVRNNIIRGGDSGMAYFGSYSEDQNGNILGVLRISTHDSSVTSVFGPQAKDFDLIVKGQHNSGNLNLTAIAPDLGNASMKITGRRLLG</sequence>
<reference evidence="1 2" key="1">
    <citation type="submission" date="2017-04" db="EMBL/GenBank/DDBJ databases">
        <title>Kefir bacterial isolates.</title>
        <authorList>
            <person name="Kim Y."/>
            <person name="Blasche S."/>
            <person name="Patil K.R."/>
        </authorList>
    </citation>
    <scope>NUCLEOTIDE SEQUENCE [LARGE SCALE GENOMIC DNA]</scope>
    <source>
        <strain evidence="1 2">KR-2</strain>
    </source>
</reference>
<dbReference type="Gene3D" id="2.40.128.380">
    <property type="entry name" value="T3SS negative regulator GrlR"/>
    <property type="match status" value="1"/>
</dbReference>
<keyword evidence="2" id="KW-1185">Reference proteome</keyword>
<dbReference type="AlphaFoldDB" id="A0A270B4K3"/>
<evidence type="ECO:0000313" key="2">
    <source>
        <dbReference type="Proteomes" id="UP000216033"/>
    </source>
</evidence>
<accession>A0A270B4K3</accession>
<name>A0A270B4K3_9PROT</name>